<evidence type="ECO:0000256" key="3">
    <source>
        <dbReference type="ARBA" id="ARBA00023004"/>
    </source>
</evidence>
<dbReference type="InterPro" id="IPR009056">
    <property type="entry name" value="Cyt_c-like_dom"/>
</dbReference>
<dbReference type="PANTHER" id="PTHR35889:SF3">
    <property type="entry name" value="F-BOX DOMAIN-CONTAINING PROTEIN"/>
    <property type="match status" value="1"/>
</dbReference>
<keyword evidence="2 4" id="KW-0479">Metal-binding</keyword>
<reference evidence="7 8" key="1">
    <citation type="submission" date="2019-08" db="EMBL/GenBank/DDBJ databases">
        <title>Deep-cultivation of Planctomycetes and their phenomic and genomic characterization uncovers novel biology.</title>
        <authorList>
            <person name="Wiegand S."/>
            <person name="Jogler M."/>
            <person name="Boedeker C."/>
            <person name="Pinto D."/>
            <person name="Vollmers J."/>
            <person name="Rivas-Marin E."/>
            <person name="Kohn T."/>
            <person name="Peeters S.H."/>
            <person name="Heuer A."/>
            <person name="Rast P."/>
            <person name="Oberbeckmann S."/>
            <person name="Bunk B."/>
            <person name="Jeske O."/>
            <person name="Meyerdierks A."/>
            <person name="Storesund J.E."/>
            <person name="Kallscheuer N."/>
            <person name="Luecker S."/>
            <person name="Lage O.M."/>
            <person name="Pohl T."/>
            <person name="Merkel B.J."/>
            <person name="Hornburger P."/>
            <person name="Mueller R.-W."/>
            <person name="Bruemmer F."/>
            <person name="Labrenz M."/>
            <person name="Spormann A.M."/>
            <person name="Op den Camp H."/>
            <person name="Overmann J."/>
            <person name="Amann R."/>
            <person name="Jetten M.S.M."/>
            <person name="Mascher T."/>
            <person name="Medema M.H."/>
            <person name="Devos D.P."/>
            <person name="Kaster A.-K."/>
            <person name="Ovreas L."/>
            <person name="Rohde M."/>
            <person name="Galperin M.Y."/>
            <person name="Jogler C."/>
        </authorList>
    </citation>
    <scope>NUCLEOTIDE SEQUENCE [LARGE SCALE GENOMIC DNA]</scope>
    <source>
        <strain evidence="7 8">OJF2</strain>
    </source>
</reference>
<protein>
    <submittedName>
        <fullName evidence="7">Planctomycete cytochrome C</fullName>
    </submittedName>
</protein>
<keyword evidence="5" id="KW-0732">Signal</keyword>
<dbReference type="EMBL" id="CP042997">
    <property type="protein sequence ID" value="QEH38826.1"/>
    <property type="molecule type" value="Genomic_DNA"/>
</dbReference>
<dbReference type="SUPFAM" id="SSF46626">
    <property type="entry name" value="Cytochrome c"/>
    <property type="match status" value="1"/>
</dbReference>
<dbReference type="PROSITE" id="PS51007">
    <property type="entry name" value="CYTC"/>
    <property type="match status" value="1"/>
</dbReference>
<dbReference type="Proteomes" id="UP000324233">
    <property type="component" value="Chromosome"/>
</dbReference>
<dbReference type="GO" id="GO:0009055">
    <property type="term" value="F:electron transfer activity"/>
    <property type="evidence" value="ECO:0007669"/>
    <property type="project" value="InterPro"/>
</dbReference>
<dbReference type="InterPro" id="IPR036909">
    <property type="entry name" value="Cyt_c-like_dom_sf"/>
</dbReference>
<dbReference type="InterPro" id="IPR022655">
    <property type="entry name" value="DUF1553"/>
</dbReference>
<evidence type="ECO:0000256" key="2">
    <source>
        <dbReference type="ARBA" id="ARBA00022723"/>
    </source>
</evidence>
<accession>A0A5B9WDW0</accession>
<evidence type="ECO:0000256" key="4">
    <source>
        <dbReference type="PROSITE-ProRule" id="PRU00433"/>
    </source>
</evidence>
<proteinExistence type="predicted"/>
<sequence length="811" mass="89965" precursor="true">MRCTAMPRPGSIAPRTTRLALSAVAAILLAAPAPAEDAGKGRAAKDAKAVDYNRDVRPILSRSCFACHGSDEAKRAKGLRLDLREAAVKPPKGDGDAAIVPGDPDASELVARIVEEDDTLRMPPRKAGPRLSAAEVDILKRWIAGGAEYSEHWALIPPKALPLPKVEQSGWPRNGIDAWILARLEAEGLRPAPEADPCTLLRRASLDLRGLPPSPAELDLFLADKQPGAYERAVDRFLDDAAYGEKWARMWLDLARYADSAGYGSDPLRTIWRYRDWVIDAFNRNLPYDRFTVEQIAGDLLPGATLEQRMATAFHRNTMTNTEGGTDDEEFRVAAVKDRVDTTMQVWMGLTMGCAKCHTHKYDPLTQEEYYKFYAIFDQTADNDQPDESPAIPAPTPESLAAAKAFEARLAPVKDRLAKAEAAKAPEAERKAIRDELARLEKERPEAPTLPVMVELPREKRRVTKLLQKGNFLDPGQVVEPGLPKALHQLSRAHEGPVNRLDLARWLVDPRNPLTGRVAVNRYWAQLFGAGLVATEEDFGTQGELPSHPELLDWLAVRYRELGWDTKAMLRLIVTSSTYRQSSRVSPDLLARDPKNRLLARAPRIRLEAEMVRDQALALSGLLERKVGGPSVFPPQPDGLWQAAFNGQRTWATSQGTDKYRRALYTFWRRTVPYPSMAAFDAPSREICAIKRVRTNTPLQAFVTLNDPVYVEAAQALARRVVREGGSGLEDRVRYALRLCLARPAWEEQVEPLMALYRSERARFDRDAAAAVELATAPLGPLPPGMEPADLAAWTTLANVLLNLDGVLTRG</sequence>
<name>A0A5B9WDW0_9BACT</name>
<dbReference type="GO" id="GO:0046872">
    <property type="term" value="F:metal ion binding"/>
    <property type="evidence" value="ECO:0007669"/>
    <property type="project" value="UniProtKB-KW"/>
</dbReference>
<dbReference type="GO" id="GO:0020037">
    <property type="term" value="F:heme binding"/>
    <property type="evidence" value="ECO:0007669"/>
    <property type="project" value="InterPro"/>
</dbReference>
<gene>
    <name evidence="7" type="ORF">OJF2_74360</name>
</gene>
<feature type="domain" description="Cytochrome c" evidence="6">
    <location>
        <begin position="36"/>
        <end position="147"/>
    </location>
</feature>
<dbReference type="AlphaFoldDB" id="A0A5B9WDW0"/>
<dbReference type="Pfam" id="PF07583">
    <property type="entry name" value="PSCyt2"/>
    <property type="match status" value="1"/>
</dbReference>
<keyword evidence="8" id="KW-1185">Reference proteome</keyword>
<dbReference type="InterPro" id="IPR011429">
    <property type="entry name" value="Cyt_c_Planctomycete-type"/>
</dbReference>
<feature type="chain" id="PRO_5023151700" evidence="5">
    <location>
        <begin position="36"/>
        <end position="811"/>
    </location>
</feature>
<dbReference type="Pfam" id="PF07587">
    <property type="entry name" value="PSD1"/>
    <property type="match status" value="1"/>
</dbReference>
<feature type="signal peptide" evidence="5">
    <location>
        <begin position="1"/>
        <end position="35"/>
    </location>
</feature>
<dbReference type="Pfam" id="PF07635">
    <property type="entry name" value="PSCyt1"/>
    <property type="match status" value="1"/>
</dbReference>
<evidence type="ECO:0000256" key="1">
    <source>
        <dbReference type="ARBA" id="ARBA00022617"/>
    </source>
</evidence>
<organism evidence="7 8">
    <name type="scientific">Aquisphaera giovannonii</name>
    <dbReference type="NCBI Taxonomy" id="406548"/>
    <lineage>
        <taxon>Bacteria</taxon>
        <taxon>Pseudomonadati</taxon>
        <taxon>Planctomycetota</taxon>
        <taxon>Planctomycetia</taxon>
        <taxon>Isosphaerales</taxon>
        <taxon>Isosphaeraceae</taxon>
        <taxon>Aquisphaera</taxon>
    </lineage>
</organism>
<evidence type="ECO:0000259" key="6">
    <source>
        <dbReference type="PROSITE" id="PS51007"/>
    </source>
</evidence>
<dbReference type="PANTHER" id="PTHR35889">
    <property type="entry name" value="CYCLOINULO-OLIGOSACCHARIDE FRUCTANOTRANSFERASE-RELATED"/>
    <property type="match status" value="1"/>
</dbReference>
<dbReference type="InterPro" id="IPR011444">
    <property type="entry name" value="DUF1549"/>
</dbReference>
<dbReference type="KEGG" id="agv:OJF2_74360"/>
<keyword evidence="1 4" id="KW-0349">Heme</keyword>
<evidence type="ECO:0000256" key="5">
    <source>
        <dbReference type="SAM" id="SignalP"/>
    </source>
</evidence>
<keyword evidence="3 4" id="KW-0408">Iron</keyword>
<evidence type="ECO:0000313" key="8">
    <source>
        <dbReference type="Proteomes" id="UP000324233"/>
    </source>
</evidence>
<dbReference type="RefSeq" id="WP_246196315.1">
    <property type="nucleotide sequence ID" value="NZ_CP042997.1"/>
</dbReference>
<evidence type="ECO:0000313" key="7">
    <source>
        <dbReference type="EMBL" id="QEH38826.1"/>
    </source>
</evidence>